<dbReference type="Proteomes" id="UP000246132">
    <property type="component" value="Unassembled WGS sequence"/>
</dbReference>
<evidence type="ECO:0000256" key="9">
    <source>
        <dbReference type="PIRSR" id="PIRSR601088-2"/>
    </source>
</evidence>
<evidence type="ECO:0000259" key="13">
    <source>
        <dbReference type="Pfam" id="PF11975"/>
    </source>
</evidence>
<dbReference type="CDD" id="cd05297">
    <property type="entry name" value="GH4_alpha_glucosidase_galactosidase"/>
    <property type="match status" value="1"/>
</dbReference>
<evidence type="ECO:0000256" key="10">
    <source>
        <dbReference type="PIRSR" id="PIRSR601088-3"/>
    </source>
</evidence>
<evidence type="ECO:0000256" key="8">
    <source>
        <dbReference type="ARBA" id="ARBA00023295"/>
    </source>
</evidence>
<feature type="binding site" evidence="9">
    <location>
        <position position="151"/>
    </location>
    <ligand>
        <name>substrate</name>
    </ligand>
</feature>
<keyword evidence="3 10" id="KW-0479">Metal-binding</keyword>
<evidence type="ECO:0000256" key="12">
    <source>
        <dbReference type="RuleBase" id="RU361152"/>
    </source>
</evidence>
<evidence type="ECO:0000256" key="6">
    <source>
        <dbReference type="ARBA" id="ARBA00023211"/>
    </source>
</evidence>
<feature type="site" description="Increases basicity of active site Tyr" evidence="11">
    <location>
        <position position="113"/>
    </location>
</feature>
<dbReference type="InterPro" id="IPR015955">
    <property type="entry name" value="Lactate_DH/Glyco_Ohase_4_C"/>
</dbReference>
<dbReference type="GO" id="GO:0004553">
    <property type="term" value="F:hydrolase activity, hydrolyzing O-glycosyl compounds"/>
    <property type="evidence" value="ECO:0007669"/>
    <property type="project" value="InterPro"/>
</dbReference>
<gene>
    <name evidence="14" type="ORF">DEM25_000785</name>
</gene>
<proteinExistence type="inferred from homology"/>
<evidence type="ECO:0000313" key="15">
    <source>
        <dbReference type="Proteomes" id="UP000246132"/>
    </source>
</evidence>
<dbReference type="PRINTS" id="PR00732">
    <property type="entry name" value="GLHYDRLASE4"/>
</dbReference>
<dbReference type="InterPro" id="IPR022616">
    <property type="entry name" value="Glyco_hydro_4_C"/>
</dbReference>
<keyword evidence="8 12" id="KW-0326">Glycosidase</keyword>
<dbReference type="Gene3D" id="3.90.1820.10">
    <property type="entry name" value="AglA-like glucosidase"/>
    <property type="match status" value="1"/>
</dbReference>
<evidence type="ECO:0000256" key="3">
    <source>
        <dbReference type="ARBA" id="ARBA00022723"/>
    </source>
</evidence>
<evidence type="ECO:0000256" key="4">
    <source>
        <dbReference type="ARBA" id="ARBA00022801"/>
    </source>
</evidence>
<dbReference type="AlphaFoldDB" id="A0A3A8AE45"/>
<organism evidence="14 15">
    <name type="scientific">Oceaniradius stylonematis</name>
    <dbReference type="NCBI Taxonomy" id="2184161"/>
    <lineage>
        <taxon>Bacteria</taxon>
        <taxon>Pseudomonadati</taxon>
        <taxon>Pseudomonadota</taxon>
        <taxon>Alphaproteobacteria</taxon>
        <taxon>Hyphomicrobiales</taxon>
        <taxon>Ahrensiaceae</taxon>
        <taxon>Oceaniradius</taxon>
    </lineage>
</organism>
<dbReference type="NCBIfam" id="NF011657">
    <property type="entry name" value="PRK15076.1"/>
    <property type="match status" value="1"/>
</dbReference>
<dbReference type="InterPro" id="IPR053715">
    <property type="entry name" value="GH4_Enzyme_sf"/>
</dbReference>
<dbReference type="GO" id="GO:0005975">
    <property type="term" value="P:carbohydrate metabolic process"/>
    <property type="evidence" value="ECO:0007669"/>
    <property type="project" value="InterPro"/>
</dbReference>
<sequence>MSVSPTIAFIGAGSTIFMKNIIGDVLHRPALSGAVIRLMDIDQTRLDQSRLVAEKLVATLGASATVEATTDRRRALDGADFVVVAFQIGGFEPATVVDFEVPEQLGLKQTIADTLGLGGIMRGLRTVPHLWALCQDMTELCPDAILLQYVNPMAINTWAIAERYPNIRQVGLCHSVQGTVKELARDLGIDPWRIRYRAAGINHVAFFLEFEERMDDGTHRDLYPDLHAGYEAGRIPLEPDHNLRCPNLVRYEMMKRLGYFVTESSEHFAEYVPWFIKRDRPDLIERFRIPLDEYPKRCVEQQSAWAAQYEEYQSSDSIGIEPSHEYASDIINSVWTGEPSVIYGNVPNHRLIDGLPDGCAVEVPCLVDANGVQPTRVGALPPQLTALMRSNVNVQELTVRALVEEKREHVYHAAMMDPHTGAELDLDQIWTAVDRLIEAHGAWLPDWLHGDAMRVAAQ</sequence>
<dbReference type="RefSeq" id="WP_109766796.1">
    <property type="nucleotide sequence ID" value="NZ_QFWV02000001.1"/>
</dbReference>
<evidence type="ECO:0000313" key="14">
    <source>
        <dbReference type="EMBL" id="RKF08562.1"/>
    </source>
</evidence>
<keyword evidence="4 12" id="KW-0378">Hydrolase</keyword>
<dbReference type="InterPro" id="IPR019802">
    <property type="entry name" value="GlycHydrolase_4_CS"/>
</dbReference>
<evidence type="ECO:0000256" key="7">
    <source>
        <dbReference type="ARBA" id="ARBA00023277"/>
    </source>
</evidence>
<dbReference type="Pfam" id="PF11975">
    <property type="entry name" value="Glyco_hydro_4C"/>
    <property type="match status" value="1"/>
</dbReference>
<keyword evidence="10" id="KW-0533">Nickel</keyword>
<evidence type="ECO:0000256" key="1">
    <source>
        <dbReference type="ARBA" id="ARBA00001936"/>
    </source>
</evidence>
<evidence type="ECO:0000256" key="5">
    <source>
        <dbReference type="ARBA" id="ARBA00023027"/>
    </source>
</evidence>
<keyword evidence="10" id="KW-0170">Cobalt</keyword>
<keyword evidence="15" id="KW-1185">Reference proteome</keyword>
<dbReference type="EMBL" id="QFWV02000001">
    <property type="protein sequence ID" value="RKF08562.1"/>
    <property type="molecule type" value="Genomic_DNA"/>
</dbReference>
<accession>A0A3A8AE45</accession>
<evidence type="ECO:0000256" key="11">
    <source>
        <dbReference type="PIRSR" id="PIRSR601088-4"/>
    </source>
</evidence>
<comment type="caution">
    <text evidence="14">The sequence shown here is derived from an EMBL/GenBank/DDBJ whole genome shotgun (WGS) entry which is preliminary data.</text>
</comment>
<keyword evidence="7" id="KW-0119">Carbohydrate metabolism</keyword>
<comment type="cofactor">
    <cofactor evidence="12">
        <name>NAD(+)</name>
        <dbReference type="ChEBI" id="CHEBI:57540"/>
    </cofactor>
    <text evidence="12">Binds 1 NAD(+) per subunit.</text>
</comment>
<dbReference type="SUPFAM" id="SSF51735">
    <property type="entry name" value="NAD(P)-binding Rossmann-fold domains"/>
    <property type="match status" value="1"/>
</dbReference>
<evidence type="ECO:0000256" key="2">
    <source>
        <dbReference type="ARBA" id="ARBA00010141"/>
    </source>
</evidence>
<name>A0A3A8AE45_9HYPH</name>
<dbReference type="PANTHER" id="PTHR32092">
    <property type="entry name" value="6-PHOSPHO-BETA-GLUCOSIDASE-RELATED"/>
    <property type="match status" value="1"/>
</dbReference>
<feature type="binding site" evidence="10">
    <location>
        <position position="203"/>
    </location>
    <ligand>
        <name>Mn(2+)</name>
        <dbReference type="ChEBI" id="CHEBI:29035"/>
    </ligand>
</feature>
<dbReference type="Pfam" id="PF02056">
    <property type="entry name" value="Glyco_hydro_4"/>
    <property type="match status" value="1"/>
</dbReference>
<keyword evidence="10" id="KW-0408">Iron</keyword>
<feature type="domain" description="Glycosyl hydrolase family 4 C-terminal" evidence="13">
    <location>
        <begin position="199"/>
        <end position="420"/>
    </location>
</feature>
<feature type="binding site" evidence="10">
    <location>
        <position position="173"/>
    </location>
    <ligand>
        <name>Mn(2+)</name>
        <dbReference type="ChEBI" id="CHEBI:29035"/>
    </ligand>
</feature>
<dbReference type="GO" id="GO:0046872">
    <property type="term" value="F:metal ion binding"/>
    <property type="evidence" value="ECO:0007669"/>
    <property type="project" value="UniProtKB-KW"/>
</dbReference>
<comment type="cofactor">
    <cofactor evidence="1">
        <name>Mn(2+)</name>
        <dbReference type="ChEBI" id="CHEBI:29035"/>
    </cofactor>
</comment>
<keyword evidence="6 10" id="KW-0464">Manganese</keyword>
<dbReference type="OrthoDB" id="9767022at2"/>
<dbReference type="GO" id="GO:0016616">
    <property type="term" value="F:oxidoreductase activity, acting on the CH-OH group of donors, NAD or NADP as acceptor"/>
    <property type="evidence" value="ECO:0007669"/>
    <property type="project" value="InterPro"/>
</dbReference>
<dbReference type="InterPro" id="IPR036291">
    <property type="entry name" value="NAD(P)-bd_dom_sf"/>
</dbReference>
<keyword evidence="5 12" id="KW-0520">NAD</keyword>
<dbReference type="SUPFAM" id="SSF56327">
    <property type="entry name" value="LDH C-terminal domain-like"/>
    <property type="match status" value="1"/>
</dbReference>
<dbReference type="PROSITE" id="PS01324">
    <property type="entry name" value="GLYCOSYL_HYDROL_F4"/>
    <property type="match status" value="1"/>
</dbReference>
<reference evidence="14 15" key="1">
    <citation type="journal article" date="2018" name="Int. J. Syst. Bacteriol.">
        <title>Oceaniradius stylonemae gen. nov., sp. nov., isolated from a red alga, Stylonema cornu-cervi.</title>
        <authorList>
            <person name="Jeong S."/>
        </authorList>
    </citation>
    <scope>NUCLEOTIDE SEQUENCE [LARGE SCALE GENOMIC DNA]</scope>
    <source>
        <strain evidence="14 15">StC1</strain>
    </source>
</reference>
<dbReference type="PANTHER" id="PTHR32092:SF6">
    <property type="entry name" value="ALPHA-GALACTOSIDASE"/>
    <property type="match status" value="1"/>
</dbReference>
<protein>
    <submittedName>
        <fullName evidence="14">Alpha-glucosidase/alpha-galactosidase</fullName>
    </submittedName>
</protein>
<dbReference type="InterPro" id="IPR001088">
    <property type="entry name" value="Glyco_hydro_4"/>
</dbReference>
<comment type="similarity">
    <text evidence="2 12">Belongs to the glycosyl hydrolase 4 family.</text>
</comment>